<dbReference type="OrthoDB" id="18797at2759"/>
<keyword evidence="9" id="KW-0378">Hydrolase</keyword>
<evidence type="ECO:0000256" key="6">
    <source>
        <dbReference type="ARBA" id="ARBA00022723"/>
    </source>
</evidence>
<name>A0A7J7KQV9_BUGNE</name>
<evidence type="ECO:0000256" key="2">
    <source>
        <dbReference type="ARBA" id="ARBA00004123"/>
    </source>
</evidence>
<dbReference type="GO" id="GO:0003691">
    <property type="term" value="F:double-stranded telomeric DNA binding"/>
    <property type="evidence" value="ECO:0007669"/>
    <property type="project" value="TreeGrafter"/>
</dbReference>
<dbReference type="Pfam" id="PF13476">
    <property type="entry name" value="AAA_23"/>
    <property type="match status" value="1"/>
</dbReference>
<evidence type="ECO:0000313" key="22">
    <source>
        <dbReference type="Proteomes" id="UP000593567"/>
    </source>
</evidence>
<keyword evidence="12" id="KW-0460">Magnesium</keyword>
<dbReference type="InterPro" id="IPR013134">
    <property type="entry name" value="Zn_hook_RAD50"/>
</dbReference>
<keyword evidence="22" id="KW-1185">Reference proteome</keyword>
<dbReference type="Gene3D" id="3.40.50.300">
    <property type="entry name" value="P-loop containing nucleotide triphosphate hydrolases"/>
    <property type="match status" value="2"/>
</dbReference>
<dbReference type="GO" id="GO:0051880">
    <property type="term" value="F:G-quadruplex DNA binding"/>
    <property type="evidence" value="ECO:0007669"/>
    <property type="project" value="TreeGrafter"/>
</dbReference>
<dbReference type="PANTHER" id="PTHR18867:SF12">
    <property type="entry name" value="DNA REPAIR PROTEIN RAD50"/>
    <property type="match status" value="1"/>
</dbReference>
<keyword evidence="15" id="KW-0539">Nucleus</keyword>
<evidence type="ECO:0000256" key="15">
    <source>
        <dbReference type="ARBA" id="ARBA00023242"/>
    </source>
</evidence>
<dbReference type="SUPFAM" id="SSF75712">
    <property type="entry name" value="Rad50 coiled-coil Zn hook"/>
    <property type="match status" value="1"/>
</dbReference>
<evidence type="ECO:0000256" key="13">
    <source>
        <dbReference type="ARBA" id="ARBA00023054"/>
    </source>
</evidence>
<evidence type="ECO:0000256" key="3">
    <source>
        <dbReference type="ARBA" id="ARBA00004286"/>
    </source>
</evidence>
<feature type="binding site" evidence="18">
    <location>
        <position position="667"/>
    </location>
    <ligand>
        <name>Zn(2+)</name>
        <dbReference type="ChEBI" id="CHEBI:29105"/>
    </ligand>
</feature>
<feature type="coiled-coil region" evidence="19">
    <location>
        <begin position="569"/>
        <end position="596"/>
    </location>
</feature>
<feature type="coiled-coil region" evidence="19">
    <location>
        <begin position="780"/>
        <end position="807"/>
    </location>
</feature>
<dbReference type="Gene3D" id="1.10.287.1490">
    <property type="match status" value="1"/>
</dbReference>
<comment type="similarity">
    <text evidence="4">Belongs to the SMC family. RAD50 subfamily.</text>
</comment>
<evidence type="ECO:0000313" key="21">
    <source>
        <dbReference type="EMBL" id="KAF6040453.1"/>
    </source>
</evidence>
<dbReference type="GO" id="GO:0005524">
    <property type="term" value="F:ATP binding"/>
    <property type="evidence" value="ECO:0007669"/>
    <property type="project" value="UniProtKB-KW"/>
</dbReference>
<dbReference type="GO" id="GO:0043047">
    <property type="term" value="F:single-stranded telomeric DNA binding"/>
    <property type="evidence" value="ECO:0007669"/>
    <property type="project" value="TreeGrafter"/>
</dbReference>
<evidence type="ECO:0000256" key="11">
    <source>
        <dbReference type="ARBA" id="ARBA00022840"/>
    </source>
</evidence>
<dbReference type="GO" id="GO:0016887">
    <property type="term" value="F:ATP hydrolysis activity"/>
    <property type="evidence" value="ECO:0007669"/>
    <property type="project" value="InterPro"/>
</dbReference>
<dbReference type="GO" id="GO:0006302">
    <property type="term" value="P:double-strand break repair"/>
    <property type="evidence" value="ECO:0007669"/>
    <property type="project" value="InterPro"/>
</dbReference>
<evidence type="ECO:0000256" key="17">
    <source>
        <dbReference type="ARBA" id="ARBA00049360"/>
    </source>
</evidence>
<comment type="caution">
    <text evidence="21">The sequence shown here is derived from an EMBL/GenBank/DDBJ whole genome shotgun (WGS) entry which is preliminary data.</text>
</comment>
<evidence type="ECO:0000256" key="19">
    <source>
        <dbReference type="SAM" id="Coils"/>
    </source>
</evidence>
<dbReference type="SUPFAM" id="SSF52540">
    <property type="entry name" value="P-loop containing nucleoside triphosphate hydrolases"/>
    <property type="match status" value="1"/>
</dbReference>
<evidence type="ECO:0000256" key="14">
    <source>
        <dbReference type="ARBA" id="ARBA00023204"/>
    </source>
</evidence>
<protein>
    <submittedName>
        <fullName evidence="21">RAD50</fullName>
    </submittedName>
</protein>
<keyword evidence="16" id="KW-0469">Meiosis</keyword>
<feature type="binding site" evidence="18">
    <location>
        <position position="670"/>
    </location>
    <ligand>
        <name>Zn(2+)</name>
        <dbReference type="ChEBI" id="CHEBI:29105"/>
    </ligand>
</feature>
<evidence type="ECO:0000256" key="16">
    <source>
        <dbReference type="ARBA" id="ARBA00023254"/>
    </source>
</evidence>
<keyword evidence="6 18" id="KW-0479">Metal-binding</keyword>
<dbReference type="FunFam" id="3.40.50.300:FF:000947">
    <property type="entry name" value="DNA repair protein RAD50"/>
    <property type="match status" value="1"/>
</dbReference>
<dbReference type="GO" id="GO:0000794">
    <property type="term" value="C:condensed nuclear chromosome"/>
    <property type="evidence" value="ECO:0007669"/>
    <property type="project" value="TreeGrafter"/>
</dbReference>
<comment type="catalytic activity">
    <reaction evidence="17">
        <text>ATP + H2O = ADP + phosphate + H(+)</text>
        <dbReference type="Rhea" id="RHEA:13065"/>
        <dbReference type="ChEBI" id="CHEBI:15377"/>
        <dbReference type="ChEBI" id="CHEBI:15378"/>
        <dbReference type="ChEBI" id="CHEBI:30616"/>
        <dbReference type="ChEBI" id="CHEBI:43474"/>
        <dbReference type="ChEBI" id="CHEBI:456216"/>
    </reaction>
</comment>
<dbReference type="GO" id="GO:0030870">
    <property type="term" value="C:Mre11 complex"/>
    <property type="evidence" value="ECO:0007669"/>
    <property type="project" value="InterPro"/>
</dbReference>
<dbReference type="GO" id="GO:0046872">
    <property type="term" value="F:metal ion binding"/>
    <property type="evidence" value="ECO:0007669"/>
    <property type="project" value="UniProtKB-UniRule"/>
</dbReference>
<keyword evidence="11" id="KW-0067">ATP-binding</keyword>
<keyword evidence="13 19" id="KW-0175">Coiled coil</keyword>
<evidence type="ECO:0000256" key="5">
    <source>
        <dbReference type="ARBA" id="ARBA00022454"/>
    </source>
</evidence>
<proteinExistence type="inferred from homology"/>
<evidence type="ECO:0000256" key="8">
    <source>
        <dbReference type="ARBA" id="ARBA00022763"/>
    </source>
</evidence>
<dbReference type="Proteomes" id="UP000593567">
    <property type="component" value="Unassembled WGS sequence"/>
</dbReference>
<feature type="coiled-coil region" evidence="19">
    <location>
        <begin position="278"/>
        <end position="319"/>
    </location>
</feature>
<dbReference type="NCBIfam" id="TIGR00606">
    <property type="entry name" value="rad50"/>
    <property type="match status" value="1"/>
</dbReference>
<dbReference type="Pfam" id="PF13558">
    <property type="entry name" value="SbcC_Walker_B"/>
    <property type="match status" value="1"/>
</dbReference>
<feature type="coiled-coil region" evidence="19">
    <location>
        <begin position="684"/>
        <end position="718"/>
    </location>
</feature>
<dbReference type="GO" id="GO:0070192">
    <property type="term" value="P:chromosome organization involved in meiotic cell cycle"/>
    <property type="evidence" value="ECO:0007669"/>
    <property type="project" value="TreeGrafter"/>
</dbReference>
<reference evidence="21" key="1">
    <citation type="submission" date="2020-06" db="EMBL/GenBank/DDBJ databases">
        <title>Draft genome of Bugula neritina, a colonial animal packing powerful symbionts and potential medicines.</title>
        <authorList>
            <person name="Rayko M."/>
        </authorList>
    </citation>
    <scope>NUCLEOTIDE SEQUENCE [LARGE SCALE GENOMIC DNA]</scope>
    <source>
        <strain evidence="21">Kwan_BN1</strain>
    </source>
</reference>
<dbReference type="PANTHER" id="PTHR18867">
    <property type="entry name" value="RAD50"/>
    <property type="match status" value="1"/>
</dbReference>
<evidence type="ECO:0000256" key="4">
    <source>
        <dbReference type="ARBA" id="ARBA00009439"/>
    </source>
</evidence>
<comment type="cofactor">
    <cofactor evidence="1">
        <name>Zn(2+)</name>
        <dbReference type="ChEBI" id="CHEBI:29105"/>
    </cofactor>
</comment>
<keyword evidence="7" id="KW-0547">Nucleotide-binding</keyword>
<dbReference type="InterPro" id="IPR027417">
    <property type="entry name" value="P-loop_NTPase"/>
</dbReference>
<comment type="subcellular location">
    <subcellularLocation>
        <location evidence="3">Chromosome</location>
    </subcellularLocation>
    <subcellularLocation>
        <location evidence="2">Nucleus</location>
    </subcellularLocation>
</comment>
<dbReference type="Pfam" id="PF04423">
    <property type="entry name" value="Rad50_zn_hook"/>
    <property type="match status" value="1"/>
</dbReference>
<keyword evidence="10 18" id="KW-0862">Zinc</keyword>
<feature type="coiled-coil region" evidence="19">
    <location>
        <begin position="196"/>
        <end position="223"/>
    </location>
</feature>
<accession>A0A7J7KQV9</accession>
<evidence type="ECO:0000259" key="20">
    <source>
        <dbReference type="PROSITE" id="PS51131"/>
    </source>
</evidence>
<keyword evidence="5" id="KW-0158">Chromosome</keyword>
<dbReference type="GO" id="GO:0000722">
    <property type="term" value="P:telomere maintenance via recombination"/>
    <property type="evidence" value="ECO:0007669"/>
    <property type="project" value="TreeGrafter"/>
</dbReference>
<keyword evidence="8" id="KW-0227">DNA damage</keyword>
<evidence type="ECO:0000256" key="10">
    <source>
        <dbReference type="ARBA" id="ARBA00022833"/>
    </source>
</evidence>
<gene>
    <name evidence="21" type="ORF">EB796_001235</name>
</gene>
<dbReference type="InterPro" id="IPR004584">
    <property type="entry name" value="Rad50_eukaryotes"/>
</dbReference>
<evidence type="ECO:0000256" key="1">
    <source>
        <dbReference type="ARBA" id="ARBA00001947"/>
    </source>
</evidence>
<dbReference type="Gene3D" id="1.10.287.510">
    <property type="entry name" value="Helix hairpin bin"/>
    <property type="match status" value="1"/>
</dbReference>
<feature type="domain" description="Zinc-hook" evidence="20">
    <location>
        <begin position="617"/>
        <end position="720"/>
    </location>
</feature>
<evidence type="ECO:0000256" key="7">
    <source>
        <dbReference type="ARBA" id="ARBA00022741"/>
    </source>
</evidence>
<dbReference type="InterPro" id="IPR038729">
    <property type="entry name" value="Rad50/SbcC_AAA"/>
</dbReference>
<evidence type="ECO:0000256" key="18">
    <source>
        <dbReference type="PROSITE-ProRule" id="PRU00471"/>
    </source>
</evidence>
<feature type="coiled-coil region" evidence="19">
    <location>
        <begin position="1042"/>
        <end position="1085"/>
    </location>
</feature>
<evidence type="ECO:0000256" key="9">
    <source>
        <dbReference type="ARBA" id="ARBA00022801"/>
    </source>
</evidence>
<feature type="coiled-coil region" evidence="19">
    <location>
        <begin position="831"/>
        <end position="1006"/>
    </location>
</feature>
<dbReference type="GO" id="GO:0007004">
    <property type="term" value="P:telomere maintenance via telomerase"/>
    <property type="evidence" value="ECO:0007669"/>
    <property type="project" value="TreeGrafter"/>
</dbReference>
<sequence length="1297" mass="148341">MATLEILEILGIRSFGPREPQKLQFINPVTLIHGPNGTGKTTVIECLRYATTGDQPPNTKGGAFLYDPKLSDESTIKAQVKLQFRCVTSEQCLVSRSQQASRKGKSVTVKTVDTALKRKTKHGGEVAVNSRCADIDSEMKFALGVSAPILQNVIFCHQEESNWPLSEGQALKKKFDDIFASTRYVKALDNISKIRKEKIQSKKEHAEKELKLAQETYNQVVEELKPIEEKIDKIMHELEAINQVTIELVKKKNTHGLLIKDAEEIKSSLKGSVFNGSKDGLEQALKQFESEMSEKTLQLQEVQARVAHDERSIQKLLDAEKQLLGTHGKCKQQQERHLANISKRDDTIRTMVRDYELSGYKNITSDLSQSHIEKFNNSIKEKEDDLMDTIKREKASFDLQDQEMQKSLDSCRQKKSELETSCKLKREQISSNKAQVRSLNFKLSDVEASSGRLDTILLELSRAEKDLAETQLSLDLSAANSEVHKLQQQKAELDLKLRQLKEELSVANSQTKERTSLDMLTESKQDKQSQVTQLRSKIEDVVVENLGEFPQAQLKKRVDDSLNVMIESNKSSSSQLNQLKMELSSLEMKHSAAGEKVTSCESSIAKITSKVTAECDINRFDDTLADYANKIAATQDDRGLLHGVKKMFARYHGMLTNADKPKSEQKCPLCKRPFSEEEEVDELANELEKTVQGLPARLESCEKELEKFQAKHEKLQHLVPQIHQLRELEKELPTHRESMFDISKEIETKKLAMSKLEGDMSMRLDDEESLKTILSDVYKLDQLTSDISQLEEKIQLQQSKISQLEVTRNVDVITEDEEEVQIKYDTVTRSVERQQKKISKHNDSVQRLRAKVNDLNADKLKIQQGVQEKNKMEEQKATLQEEVTKLQQEVEELADQLHPVEKEIESKLAEKRRIRNQRESRLEELAAQKQTLASQLDGLNKVQSDIGRYVADKKQEELSEVEEKLQKVRAKTRECEETKEMHTNEINELNKLLSEQRLRERELKDNLRYRAKVEEAAECAKDMEKINLKLGGLEPARLSEQRDELVNRQDQLVNEKVAATERKKMREEQLKALTLELNAKELKDAQAVYMKQSIALQVNKVVVTDLDKYYKALDRAIMQYHQNKMADLNRIIKDLWKETYRGHDIDYIEICSDSANDDHGEAVDISKRKTYNYRVVMVRNGTQMDMRGRCSAGQKVLASLIIRLALAETFCLSCGILALDEPTTNLDVENIESLACALADITRSRQAQRNFQLIIITHDTQFVEILGHRIGVEHYYKIGKNIDGHSELRRSNIEEIV</sequence>
<keyword evidence="14" id="KW-0234">DNA repair</keyword>
<dbReference type="EMBL" id="VXIV02000139">
    <property type="protein sequence ID" value="KAF6040453.1"/>
    <property type="molecule type" value="Genomic_DNA"/>
</dbReference>
<organism evidence="21 22">
    <name type="scientific">Bugula neritina</name>
    <name type="common">Brown bryozoan</name>
    <name type="synonym">Sertularia neritina</name>
    <dbReference type="NCBI Taxonomy" id="10212"/>
    <lineage>
        <taxon>Eukaryota</taxon>
        <taxon>Metazoa</taxon>
        <taxon>Spiralia</taxon>
        <taxon>Lophotrochozoa</taxon>
        <taxon>Bryozoa</taxon>
        <taxon>Gymnolaemata</taxon>
        <taxon>Cheilostomatida</taxon>
        <taxon>Flustrina</taxon>
        <taxon>Buguloidea</taxon>
        <taxon>Bugulidae</taxon>
        <taxon>Bugula</taxon>
    </lineage>
</organism>
<feature type="coiled-coil region" evidence="19">
    <location>
        <begin position="476"/>
        <end position="537"/>
    </location>
</feature>
<evidence type="ECO:0000256" key="12">
    <source>
        <dbReference type="ARBA" id="ARBA00022842"/>
    </source>
</evidence>
<dbReference type="PROSITE" id="PS51131">
    <property type="entry name" value="ZN_HOOK"/>
    <property type="match status" value="1"/>
</dbReference>